<feature type="domain" description="TERF2-interacting telomeric protein 1 Myb" evidence="8">
    <location>
        <begin position="11"/>
        <end position="67"/>
    </location>
</feature>
<feature type="region of interest" description="Disordered" evidence="7">
    <location>
        <begin position="168"/>
        <end position="481"/>
    </location>
</feature>
<dbReference type="GO" id="GO:0042162">
    <property type="term" value="F:telomeric DNA binding"/>
    <property type="evidence" value="ECO:0007669"/>
    <property type="project" value="TreeGrafter"/>
</dbReference>
<proteinExistence type="inferred from homology"/>
<evidence type="ECO:0000259" key="8">
    <source>
        <dbReference type="Pfam" id="PF08914"/>
    </source>
</evidence>
<protein>
    <recommendedName>
        <fullName evidence="8">TERF2-interacting telomeric protein 1 Myb domain-containing protein</fullName>
    </recommendedName>
</protein>
<keyword evidence="10" id="KW-1185">Reference proteome</keyword>
<evidence type="ECO:0000256" key="5">
    <source>
        <dbReference type="ARBA" id="ARBA00022895"/>
    </source>
</evidence>
<dbReference type="GO" id="GO:0070187">
    <property type="term" value="C:shelterin complex"/>
    <property type="evidence" value="ECO:0007669"/>
    <property type="project" value="TreeGrafter"/>
</dbReference>
<feature type="compositionally biased region" description="Basic residues" evidence="7">
    <location>
        <begin position="256"/>
        <end position="265"/>
    </location>
</feature>
<dbReference type="GeneID" id="63828479"/>
<name>A0A165H3B6_9APHY</name>
<feature type="compositionally biased region" description="Low complexity" evidence="7">
    <location>
        <begin position="327"/>
        <end position="337"/>
    </location>
</feature>
<feature type="compositionally biased region" description="Low complexity" evidence="7">
    <location>
        <begin position="613"/>
        <end position="625"/>
    </location>
</feature>
<feature type="compositionally biased region" description="Basic and acidic residues" evidence="7">
    <location>
        <begin position="419"/>
        <end position="429"/>
    </location>
</feature>
<dbReference type="Proteomes" id="UP000076871">
    <property type="component" value="Unassembled WGS sequence"/>
</dbReference>
<keyword evidence="5" id="KW-0779">Telomere</keyword>
<dbReference type="CDD" id="cd11655">
    <property type="entry name" value="rap1_myb-like"/>
    <property type="match status" value="2"/>
</dbReference>
<feature type="compositionally biased region" description="Acidic residues" evidence="7">
    <location>
        <begin position="234"/>
        <end position="247"/>
    </location>
</feature>
<keyword evidence="6" id="KW-0539">Nucleus</keyword>
<accession>A0A165H3B6</accession>
<feature type="compositionally biased region" description="Acidic residues" evidence="7">
    <location>
        <begin position="197"/>
        <end position="208"/>
    </location>
</feature>
<dbReference type="PANTHER" id="PTHR16466">
    <property type="entry name" value="TELOMERE REPEAT-BINDING FACTOR 2-INTERACTING PROTEIN 1"/>
    <property type="match status" value="1"/>
</dbReference>
<feature type="compositionally biased region" description="Acidic residues" evidence="7">
    <location>
        <begin position="373"/>
        <end position="390"/>
    </location>
</feature>
<gene>
    <name evidence="9" type="ORF">LAESUDRAFT_746997</name>
</gene>
<feature type="region of interest" description="Disordered" evidence="7">
    <location>
        <begin position="973"/>
        <end position="1001"/>
    </location>
</feature>
<organism evidence="9 10">
    <name type="scientific">Laetiporus sulphureus 93-53</name>
    <dbReference type="NCBI Taxonomy" id="1314785"/>
    <lineage>
        <taxon>Eukaryota</taxon>
        <taxon>Fungi</taxon>
        <taxon>Dikarya</taxon>
        <taxon>Basidiomycota</taxon>
        <taxon>Agaricomycotina</taxon>
        <taxon>Agaricomycetes</taxon>
        <taxon>Polyporales</taxon>
        <taxon>Laetiporus</taxon>
    </lineage>
</organism>
<dbReference type="PANTHER" id="PTHR16466:SF6">
    <property type="entry name" value="TELOMERIC REPEAT-BINDING FACTOR 2-INTERACTING PROTEIN 1"/>
    <property type="match status" value="1"/>
</dbReference>
<evidence type="ECO:0000256" key="7">
    <source>
        <dbReference type="SAM" id="MobiDB-lite"/>
    </source>
</evidence>
<evidence type="ECO:0000256" key="4">
    <source>
        <dbReference type="ARBA" id="ARBA00022454"/>
    </source>
</evidence>
<dbReference type="Gene3D" id="1.10.10.60">
    <property type="entry name" value="Homeodomain-like"/>
    <property type="match status" value="2"/>
</dbReference>
<feature type="compositionally biased region" description="Basic and acidic residues" evidence="7">
    <location>
        <begin position="275"/>
        <end position="294"/>
    </location>
</feature>
<dbReference type="SUPFAM" id="SSF46689">
    <property type="entry name" value="Homeodomain-like"/>
    <property type="match status" value="2"/>
</dbReference>
<comment type="similarity">
    <text evidence="3">Belongs to the RAP1 family.</text>
</comment>
<feature type="region of interest" description="Disordered" evidence="7">
    <location>
        <begin position="508"/>
        <end position="530"/>
    </location>
</feature>
<dbReference type="AlphaFoldDB" id="A0A165H3B6"/>
<keyword evidence="4" id="KW-0158">Chromosome</keyword>
<dbReference type="InParanoid" id="A0A165H3B6"/>
<dbReference type="GO" id="GO:0010833">
    <property type="term" value="P:telomere maintenance via telomere lengthening"/>
    <property type="evidence" value="ECO:0007669"/>
    <property type="project" value="TreeGrafter"/>
</dbReference>
<evidence type="ECO:0000313" key="9">
    <source>
        <dbReference type="EMBL" id="KZT11186.1"/>
    </source>
</evidence>
<dbReference type="Pfam" id="PF08914">
    <property type="entry name" value="Myb_Rap1"/>
    <property type="match status" value="1"/>
</dbReference>
<reference evidence="9 10" key="1">
    <citation type="journal article" date="2016" name="Mol. Biol. Evol.">
        <title>Comparative Genomics of Early-Diverging Mushroom-Forming Fungi Provides Insights into the Origins of Lignocellulose Decay Capabilities.</title>
        <authorList>
            <person name="Nagy L.G."/>
            <person name="Riley R."/>
            <person name="Tritt A."/>
            <person name="Adam C."/>
            <person name="Daum C."/>
            <person name="Floudas D."/>
            <person name="Sun H."/>
            <person name="Yadav J.S."/>
            <person name="Pangilinan J."/>
            <person name="Larsson K.H."/>
            <person name="Matsuura K."/>
            <person name="Barry K."/>
            <person name="Labutti K."/>
            <person name="Kuo R."/>
            <person name="Ohm R.A."/>
            <person name="Bhattacharya S.S."/>
            <person name="Shirouzu T."/>
            <person name="Yoshinaga Y."/>
            <person name="Martin F.M."/>
            <person name="Grigoriev I.V."/>
            <person name="Hibbett D.S."/>
        </authorList>
    </citation>
    <scope>NUCLEOTIDE SEQUENCE [LARGE SCALE GENOMIC DNA]</scope>
    <source>
        <strain evidence="9 10">93-53</strain>
    </source>
</reference>
<feature type="region of interest" description="Disordered" evidence="7">
    <location>
        <begin position="1164"/>
        <end position="1189"/>
    </location>
</feature>
<dbReference type="RefSeq" id="XP_040768926.1">
    <property type="nucleotide sequence ID" value="XM_040911451.1"/>
</dbReference>
<feature type="compositionally biased region" description="Polar residues" evidence="7">
    <location>
        <begin position="1177"/>
        <end position="1189"/>
    </location>
</feature>
<feature type="compositionally biased region" description="Polar residues" evidence="7">
    <location>
        <begin position="974"/>
        <end position="993"/>
    </location>
</feature>
<evidence type="ECO:0000256" key="6">
    <source>
        <dbReference type="ARBA" id="ARBA00023242"/>
    </source>
</evidence>
<dbReference type="EMBL" id="KV427607">
    <property type="protein sequence ID" value="KZT11186.1"/>
    <property type="molecule type" value="Genomic_DNA"/>
</dbReference>
<sequence length="1270" mass="142937">MARPYLSRVEFSEEDDLRIVQFLAKYTPDGRDRSGNAIWLSLRNNPRKWPWCERHSWQSWRNRYCKNRDRFDVLVRKWLKRYDVEPGILPPTTSDVRTRIQFSAQDDNFLEQYLAKYSISSQGRLGNKLYTTLVANEKQKWPWAKRHPASAWRERYKNNREHFDELIADRQKDNPPVENLQTPARVPRKRVRRRVQEEEEEDEADGQEEQAPAEHPRTTEKVDEQGQAVNMVIQEDDEREEREESEQESGPSDKKGKGKEKRKRSNGSATAIAMEPERKRRRVEGPADDAHEEVTEPTPTPNDPVFRPQKEHEHAPGPLQRAKVLPANQQAAASAQATSWVGGGNRAERETQLTNPPPSDDYQGDIFAKRNEEDVEDVEDVEDEEEEVDQLDSASPSPKPDGGEQKMDVDVDMELPRSNVKDDGSEARQAHHLATPLPFGADVDQDLTPNGRLYPKVPSPPGPVGGDSSLPDGYPRPAMSTPVRQGHWLNFSVVSQVLPSLLWSQKAPAKTAQGPTPPTSHTETPLATPTAATKRVPVHTNGADKHAQSAIPDGNHEKSTDMPAETILPSASMAVQPNSEAGPSTAIAPASRIHMPRPSLIEHESEFFQSDTPSPSSKPNKENSPMRMKRRKAPVQLEQGAFNSAFTNNKGRRRLDGLGRRPRVSGVEADMEEEMEENDEGLVDDIEWPPRRRKDKGKGKQREAGTFGALSEAVKPETDARDVQPSASTSNAPATMHHPFSQFSQPEEASHVMQQFRPRQHHPFSQATQPVAGPSHIPPTSFIDEGEAISVSTLSRIQIAKDPRIQAIVRKSTHLLQSDTVNVGQGMSHDRLEPTPSTIGTVRTEEPVVRPVLVPFRLPELEKARTERRFSAGEAPKNSQADELRNIRPEQRQIVAKSNGKQPLIDGHHPGLVNRRHTMGPPVDVFEITAEEAIEVPHLDVRRISMKRDRRSMPSLLPERMLERNVDDFEVTNRSRQIRTRSSTNHLATNVPSNEPPDQLSDADESLMLSLAEKELRRLGMESAIQTMSDNHGFNPNVVRAVFDRTGSLRKTDNVLRRMREAADRVADIMIDDADSEEDASTSRRSRQRRPSFQGKEHEAPLRSSHMRNSSILQHERMDLDGNDEELETVCSPPKQSRAGQFARLVREGREEEAFFREASGILGTTPLQRPAGNGDGPSNWQERSRLTTSPTHKAYRGHFSRSGSPIFEERRHDHHLETPSQQSSANVQALTEALKQGKLGKLDELNEKVGSKGMQILFGAMFRRMLDDS</sequence>
<dbReference type="InterPro" id="IPR039595">
    <property type="entry name" value="TE2IP/Rap1"/>
</dbReference>
<feature type="region of interest" description="Disordered" evidence="7">
    <location>
        <begin position="1073"/>
        <end position="1137"/>
    </location>
</feature>
<evidence type="ECO:0000256" key="3">
    <source>
        <dbReference type="ARBA" id="ARBA00010467"/>
    </source>
</evidence>
<dbReference type="STRING" id="1314785.A0A165H3B6"/>
<comment type="subcellular location">
    <subcellularLocation>
        <location evidence="2">Chromosome</location>
        <location evidence="2">Telomere</location>
    </subcellularLocation>
    <subcellularLocation>
        <location evidence="1">Nucleus</location>
    </subcellularLocation>
</comment>
<feature type="compositionally biased region" description="Basic and acidic residues" evidence="7">
    <location>
        <begin position="212"/>
        <end position="224"/>
    </location>
</feature>
<dbReference type="InterPro" id="IPR015010">
    <property type="entry name" value="TERF2IP_Myb"/>
</dbReference>
<feature type="compositionally biased region" description="Acidic residues" evidence="7">
    <location>
        <begin position="669"/>
        <end position="687"/>
    </location>
</feature>
<dbReference type="InterPro" id="IPR009057">
    <property type="entry name" value="Homeodomain-like_sf"/>
</dbReference>
<evidence type="ECO:0000256" key="1">
    <source>
        <dbReference type="ARBA" id="ARBA00004123"/>
    </source>
</evidence>
<evidence type="ECO:0000256" key="2">
    <source>
        <dbReference type="ARBA" id="ARBA00004574"/>
    </source>
</evidence>
<evidence type="ECO:0000313" key="10">
    <source>
        <dbReference type="Proteomes" id="UP000076871"/>
    </source>
</evidence>
<dbReference type="OrthoDB" id="435460at2759"/>
<dbReference type="GO" id="GO:0031848">
    <property type="term" value="P:protection from non-homologous end joining at telomere"/>
    <property type="evidence" value="ECO:0007669"/>
    <property type="project" value="TreeGrafter"/>
</dbReference>
<feature type="region of interest" description="Disordered" evidence="7">
    <location>
        <begin position="605"/>
        <end position="782"/>
    </location>
</feature>